<evidence type="ECO:0000256" key="3">
    <source>
        <dbReference type="ARBA" id="ARBA00022448"/>
    </source>
</evidence>
<dbReference type="GO" id="GO:0005524">
    <property type="term" value="F:ATP binding"/>
    <property type="evidence" value="ECO:0007669"/>
    <property type="project" value="UniProtKB-KW"/>
</dbReference>
<dbReference type="Gene3D" id="3.40.50.300">
    <property type="entry name" value="P-loop containing nucleotide triphosphate hydrolases"/>
    <property type="match status" value="1"/>
</dbReference>
<evidence type="ECO:0000313" key="12">
    <source>
        <dbReference type="Proteomes" id="UP000430975"/>
    </source>
</evidence>
<dbReference type="SMART" id="SM00382">
    <property type="entry name" value="AAA"/>
    <property type="match status" value="1"/>
</dbReference>
<organism evidence="10 12">
    <name type="scientific">Fundicoccus ignavus</name>
    <dbReference type="NCBI Taxonomy" id="2664442"/>
    <lineage>
        <taxon>Bacteria</taxon>
        <taxon>Bacillati</taxon>
        <taxon>Bacillota</taxon>
        <taxon>Bacilli</taxon>
        <taxon>Lactobacillales</taxon>
        <taxon>Aerococcaceae</taxon>
        <taxon>Fundicoccus</taxon>
    </lineage>
</organism>
<evidence type="ECO:0000256" key="8">
    <source>
        <dbReference type="ARBA" id="ARBA00023136"/>
    </source>
</evidence>
<dbReference type="NCBIfam" id="NF010156">
    <property type="entry name" value="PRK13635.1"/>
    <property type="match status" value="1"/>
</dbReference>
<dbReference type="NCBIfam" id="TIGR04520">
    <property type="entry name" value="ECF_ATPase_1"/>
    <property type="match status" value="1"/>
</dbReference>
<keyword evidence="8" id="KW-0472">Membrane</keyword>
<keyword evidence="3" id="KW-0813">Transport</keyword>
<reference evidence="11 13" key="1">
    <citation type="submission" date="2019-11" db="EMBL/GenBank/DDBJ databases">
        <title>Characterisation of Fundicoccus ignavus gen. nov. sp. nov., a novel genus of the family Aerococcaceae from bulk tank milk.</title>
        <authorList>
            <person name="Siebert A."/>
            <person name="Huptas C."/>
            <person name="Wenning M."/>
            <person name="Scherer S."/>
            <person name="Doll E.V."/>
        </authorList>
    </citation>
    <scope>NUCLEOTIDE SEQUENCE [LARGE SCALE GENOMIC DNA]</scope>
    <source>
        <strain evidence="11 13">DSM 109652</strain>
    </source>
</reference>
<evidence type="ECO:0000256" key="5">
    <source>
        <dbReference type="ARBA" id="ARBA00022741"/>
    </source>
</evidence>
<dbReference type="EMBL" id="WJQT01000001">
    <property type="protein sequence ID" value="MRJ46018.1"/>
    <property type="molecule type" value="Genomic_DNA"/>
</dbReference>
<evidence type="ECO:0000256" key="6">
    <source>
        <dbReference type="ARBA" id="ARBA00022840"/>
    </source>
</evidence>
<evidence type="ECO:0000256" key="4">
    <source>
        <dbReference type="ARBA" id="ARBA00022475"/>
    </source>
</evidence>
<dbReference type="Proteomes" id="UP000440066">
    <property type="component" value="Unassembled WGS sequence"/>
</dbReference>
<dbReference type="CDD" id="cd03225">
    <property type="entry name" value="ABC_cobalt_CbiO_domain1"/>
    <property type="match status" value="1"/>
</dbReference>
<evidence type="ECO:0000313" key="13">
    <source>
        <dbReference type="Proteomes" id="UP000440066"/>
    </source>
</evidence>
<evidence type="ECO:0000256" key="7">
    <source>
        <dbReference type="ARBA" id="ARBA00022967"/>
    </source>
</evidence>
<evidence type="ECO:0000256" key="1">
    <source>
        <dbReference type="ARBA" id="ARBA00004202"/>
    </source>
</evidence>
<dbReference type="InterPro" id="IPR050095">
    <property type="entry name" value="ECF_ABC_transporter_ATP-bd"/>
</dbReference>
<dbReference type="RefSeq" id="WP_153831133.1">
    <property type="nucleotide sequence ID" value="NZ_WJQS01000009.1"/>
</dbReference>
<dbReference type="NCBIfam" id="NF010167">
    <property type="entry name" value="PRK13648.1"/>
    <property type="match status" value="1"/>
</dbReference>
<comment type="subcellular location">
    <subcellularLocation>
        <location evidence="1">Cell membrane</location>
        <topology evidence="1">Peripheral membrane protein</topology>
    </subcellularLocation>
</comment>
<feature type="domain" description="ABC transporter" evidence="9">
    <location>
        <begin position="6"/>
        <end position="240"/>
    </location>
</feature>
<dbReference type="GO" id="GO:0016887">
    <property type="term" value="F:ATP hydrolysis activity"/>
    <property type="evidence" value="ECO:0007669"/>
    <property type="project" value="InterPro"/>
</dbReference>
<keyword evidence="7" id="KW-1278">Translocase</keyword>
<dbReference type="Proteomes" id="UP000430975">
    <property type="component" value="Unassembled WGS sequence"/>
</dbReference>
<evidence type="ECO:0000256" key="2">
    <source>
        <dbReference type="ARBA" id="ARBA00005417"/>
    </source>
</evidence>
<keyword evidence="12" id="KW-1185">Reference proteome</keyword>
<dbReference type="FunFam" id="3.40.50.300:FF:000224">
    <property type="entry name" value="Energy-coupling factor transporter ATP-binding protein EcfA"/>
    <property type="match status" value="1"/>
</dbReference>
<sequence>MAQPIVVLNNISFQYPNNETNALSNVSLEIKQGEWIAIIGPNGSGKSTLAKIINGLLVPYEGEVKINGQQLNEETVWDARRAVGMVFQNPDNQFVGATVEDDIAFGLENNGIPREEMITRIEDALKQVRITEFKEHEPARLSGGQKQRVALASVIALRPDVVILDEATAMLDPLGRKEVIAAIRDLKEKFNLTVISITHDIDEASYADRIFVMNQGQMVKHDTPANIFSIGNELVGMGLDVPFAQKLKQALIQRGVELPEEYLNEEELFEWLTKSYLIK</sequence>
<dbReference type="Pfam" id="PF00005">
    <property type="entry name" value="ABC_tran"/>
    <property type="match status" value="1"/>
</dbReference>
<dbReference type="PANTHER" id="PTHR43553">
    <property type="entry name" value="HEAVY METAL TRANSPORTER"/>
    <property type="match status" value="1"/>
</dbReference>
<reference evidence="10 12" key="2">
    <citation type="submission" date="2019-11" db="EMBL/GenBank/DDBJ databases">
        <title>Characterisation of Fundicoccus ignavus gen. nov. sp. nov., a novel genus of the family Aerococcaceae isolated from bulk tank milk.</title>
        <authorList>
            <person name="Siebert A."/>
            <person name="Huptas C."/>
            <person name="Wenning M."/>
            <person name="Scherer S."/>
            <person name="Doll E.V."/>
        </authorList>
    </citation>
    <scope>NUCLEOTIDE SEQUENCE [LARGE SCALE GENOMIC DNA]</scope>
    <source>
        <strain evidence="10 12">WS4759</strain>
    </source>
</reference>
<dbReference type="GO" id="GO:0043190">
    <property type="term" value="C:ATP-binding cassette (ABC) transporter complex"/>
    <property type="evidence" value="ECO:0007669"/>
    <property type="project" value="TreeGrafter"/>
</dbReference>
<comment type="similarity">
    <text evidence="2">Belongs to the ABC transporter superfamily.</text>
</comment>
<proteinExistence type="inferred from homology"/>
<evidence type="ECO:0000313" key="10">
    <source>
        <dbReference type="EMBL" id="MRI86125.1"/>
    </source>
</evidence>
<dbReference type="PROSITE" id="PS50893">
    <property type="entry name" value="ABC_TRANSPORTER_2"/>
    <property type="match status" value="1"/>
</dbReference>
<dbReference type="EMBL" id="WJQS01000009">
    <property type="protein sequence ID" value="MRI86125.1"/>
    <property type="molecule type" value="Genomic_DNA"/>
</dbReference>
<protein>
    <submittedName>
        <fullName evidence="10">Energy-coupling factor ABC transporter ATP-binding protein</fullName>
    </submittedName>
</protein>
<evidence type="ECO:0000259" key="9">
    <source>
        <dbReference type="PROSITE" id="PS50893"/>
    </source>
</evidence>
<gene>
    <name evidence="11" type="ORF">GF867_00320</name>
    <name evidence="10" type="ORF">GIY09_09745</name>
</gene>
<dbReference type="InterPro" id="IPR030947">
    <property type="entry name" value="EcfA_1"/>
</dbReference>
<evidence type="ECO:0000313" key="11">
    <source>
        <dbReference type="EMBL" id="MRJ46018.1"/>
    </source>
</evidence>
<dbReference type="InterPro" id="IPR015856">
    <property type="entry name" value="ABC_transpr_CbiO/EcfA_su"/>
</dbReference>
<keyword evidence="5" id="KW-0547">Nucleotide-binding</keyword>
<keyword evidence="6 10" id="KW-0067">ATP-binding</keyword>
<dbReference type="GO" id="GO:0042626">
    <property type="term" value="F:ATPase-coupled transmembrane transporter activity"/>
    <property type="evidence" value="ECO:0007669"/>
    <property type="project" value="TreeGrafter"/>
</dbReference>
<dbReference type="PROSITE" id="PS00211">
    <property type="entry name" value="ABC_TRANSPORTER_1"/>
    <property type="match status" value="1"/>
</dbReference>
<dbReference type="InterPro" id="IPR027417">
    <property type="entry name" value="P-loop_NTPase"/>
</dbReference>
<dbReference type="SUPFAM" id="SSF52540">
    <property type="entry name" value="P-loop containing nucleoside triphosphate hydrolases"/>
    <property type="match status" value="1"/>
</dbReference>
<accession>A0A6I2GRM0</accession>
<name>A0A6I2GRM0_9LACT</name>
<comment type="caution">
    <text evidence="10">The sequence shown here is derived from an EMBL/GenBank/DDBJ whole genome shotgun (WGS) entry which is preliminary data.</text>
</comment>
<dbReference type="InterPro" id="IPR017871">
    <property type="entry name" value="ABC_transporter-like_CS"/>
</dbReference>
<dbReference type="InterPro" id="IPR003439">
    <property type="entry name" value="ABC_transporter-like_ATP-bd"/>
</dbReference>
<dbReference type="InterPro" id="IPR003593">
    <property type="entry name" value="AAA+_ATPase"/>
</dbReference>
<dbReference type="AlphaFoldDB" id="A0A6I2GRM0"/>
<keyword evidence="4" id="KW-1003">Cell membrane</keyword>
<dbReference type="PANTHER" id="PTHR43553:SF24">
    <property type="entry name" value="ENERGY-COUPLING FACTOR TRANSPORTER ATP-BINDING PROTEIN ECFA1"/>
    <property type="match status" value="1"/>
</dbReference>